<proteinExistence type="predicted"/>
<feature type="domain" description="Phage protein Gp138 N-terminal" evidence="1">
    <location>
        <begin position="18"/>
        <end position="99"/>
    </location>
</feature>
<dbReference type="InterPro" id="IPR037026">
    <property type="entry name" value="Vgr_OB-fold_dom_sf"/>
</dbReference>
<dbReference type="Pfam" id="PF18352">
    <property type="entry name" value="Gp138_N"/>
    <property type="match status" value="1"/>
</dbReference>
<dbReference type="Proteomes" id="UP000246222">
    <property type="component" value="Segment"/>
</dbReference>
<keyword evidence="3" id="KW-1185">Reference proteome</keyword>
<dbReference type="EMBL" id="MH191398">
    <property type="protein sequence ID" value="AWN08650.1"/>
    <property type="molecule type" value="Genomic_DNA"/>
</dbReference>
<dbReference type="KEGG" id="vg:54992694"/>
<evidence type="ECO:0000259" key="1">
    <source>
        <dbReference type="Pfam" id="PF18352"/>
    </source>
</evidence>
<dbReference type="GeneID" id="54992694"/>
<evidence type="ECO:0000313" key="3">
    <source>
        <dbReference type="Proteomes" id="UP000246222"/>
    </source>
</evidence>
<evidence type="ECO:0000313" key="2">
    <source>
        <dbReference type="EMBL" id="AWN08650.1"/>
    </source>
</evidence>
<dbReference type="InterPro" id="IPR041599">
    <property type="entry name" value="Gp138_N"/>
</dbReference>
<dbReference type="Gene3D" id="2.40.50.230">
    <property type="entry name" value="Gp5 N-terminal domain"/>
    <property type="match status" value="1"/>
</dbReference>
<reference evidence="2 3" key="1">
    <citation type="submission" date="2018-04" db="EMBL/GenBank/DDBJ databases">
        <title>Phage therapy in agriculture - a green tech approach to combat plant pathogenic bacteria.</title>
        <authorList>
            <person name="Djurhuus A.M."/>
            <person name="Carstens A.B."/>
            <person name="Hansen L.H."/>
        </authorList>
    </citation>
    <scope>NUCLEOTIDE SEQUENCE [LARGE SCALE GENOMIC DNA]</scope>
</reference>
<dbReference type="RefSeq" id="YP_009802160.1">
    <property type="nucleotide sequence ID" value="NC_047978.1"/>
</dbReference>
<accession>A0A2U8UWT0</accession>
<protein>
    <submittedName>
        <fullName evidence="2">Putative baseplate assembly protein</fullName>
    </submittedName>
</protein>
<organism evidence="2 3">
    <name type="scientific">Erwinia phage Faunus</name>
    <dbReference type="NCBI Taxonomy" id="2182346"/>
    <lineage>
        <taxon>Viruses</taxon>
        <taxon>Duplodnaviria</taxon>
        <taxon>Heunggongvirae</taxon>
        <taxon>Uroviricota</taxon>
        <taxon>Caudoviricetes</taxon>
        <taxon>Chaseviridae</taxon>
        <taxon>Cleopatravirinae</taxon>
        <taxon>Faunusvirus</taxon>
        <taxon>Faunusvirus faunus</taxon>
    </lineage>
</organism>
<sequence>MASHSNNQKAPDINTGYPGHLYNFDPVSQTADVQIAIETLFVGMKDAYQLQKKKPLKHVPVNFVQGGGWSLTHPVPDGTPCYIHFAQRGIDHWLNENKSEAGLFNGKPAPAFGRLFSHLSAVAKVGYQPIPNAIPGFVPDVLELRNADRSMRVTLSDGSAEIIAGSSKITISKDGDIVAETQTKATVKAPEIVLDGDTRVTKTLTVEGATSLNNGVNIFGGTGSTMTLVGDIVQVGSYSINGIKVDGHVHSNPEGGNVGPMK</sequence>
<name>A0A2U8UWT0_9CAUD</name>